<evidence type="ECO:0000313" key="1">
    <source>
        <dbReference type="EMBL" id="MCP8968292.1"/>
    </source>
</evidence>
<evidence type="ECO:0000313" key="2">
    <source>
        <dbReference type="Proteomes" id="UP001156102"/>
    </source>
</evidence>
<dbReference type="EMBL" id="JANCLT010000003">
    <property type="protein sequence ID" value="MCP8968292.1"/>
    <property type="molecule type" value="Genomic_DNA"/>
</dbReference>
<name>A0AA42BP16_9BACI</name>
<accession>A0AA42BP16</accession>
<gene>
    <name evidence="1" type="ORF">NK662_07025</name>
</gene>
<dbReference type="Proteomes" id="UP001156102">
    <property type="component" value="Unassembled WGS sequence"/>
</dbReference>
<proteinExistence type="predicted"/>
<sequence length="121" mass="13781">MGAWGTGIFDNDTTCDVRDDFYELLEEGLSVEEATKEILNTHLEDHDEEEDLEVVSWVYTGLAAAQLEKNLLQEEVRVKALELIDKGADLELWAEGGEDEDFEERKKILNELKSKLIHANT</sequence>
<comment type="caution">
    <text evidence="1">The sequence shown here is derived from an EMBL/GenBank/DDBJ whole genome shotgun (WGS) entry which is preliminary data.</text>
</comment>
<reference evidence="1" key="1">
    <citation type="submission" date="2022-07" db="EMBL/GenBank/DDBJ databases">
        <authorList>
            <person name="Li W.-J."/>
            <person name="Deng Q.-Q."/>
        </authorList>
    </citation>
    <scope>NUCLEOTIDE SEQUENCE</scope>
    <source>
        <strain evidence="1">SYSU M60031</strain>
    </source>
</reference>
<dbReference type="AlphaFoldDB" id="A0AA42BP16"/>
<dbReference type="Pfam" id="PF14078">
    <property type="entry name" value="DUF4259"/>
    <property type="match status" value="1"/>
</dbReference>
<dbReference type="InterPro" id="IPR025355">
    <property type="entry name" value="DUF4259"/>
</dbReference>
<organism evidence="1 2">
    <name type="scientific">Ectobacillus ponti</name>
    <dbReference type="NCBI Taxonomy" id="2961894"/>
    <lineage>
        <taxon>Bacteria</taxon>
        <taxon>Bacillati</taxon>
        <taxon>Bacillota</taxon>
        <taxon>Bacilli</taxon>
        <taxon>Bacillales</taxon>
        <taxon>Bacillaceae</taxon>
        <taxon>Ectobacillus</taxon>
    </lineage>
</organism>
<keyword evidence="2" id="KW-1185">Reference proteome</keyword>
<dbReference type="RefSeq" id="WP_254758207.1">
    <property type="nucleotide sequence ID" value="NZ_JANCLT010000003.1"/>
</dbReference>
<protein>
    <submittedName>
        <fullName evidence="1">DUF4259 domain-containing protein</fullName>
    </submittedName>
</protein>